<evidence type="ECO:0000313" key="6">
    <source>
        <dbReference type="EMBL" id="MFC7322521.1"/>
    </source>
</evidence>
<name>A0ABW2K8J6_9BACI</name>
<dbReference type="InterPro" id="IPR003593">
    <property type="entry name" value="AAA+_ATPase"/>
</dbReference>
<dbReference type="PANTHER" id="PTHR43335">
    <property type="entry name" value="ABC TRANSPORTER, ATP-BINDING PROTEIN"/>
    <property type="match status" value="1"/>
</dbReference>
<evidence type="ECO:0000256" key="1">
    <source>
        <dbReference type="ARBA" id="ARBA00005417"/>
    </source>
</evidence>
<dbReference type="Pfam" id="PF00005">
    <property type="entry name" value="ABC_tran"/>
    <property type="match status" value="1"/>
</dbReference>
<dbReference type="InterPro" id="IPR025302">
    <property type="entry name" value="DrrA1/2-like_C"/>
</dbReference>
<keyword evidence="2" id="KW-0813">Transport</keyword>
<protein>
    <submittedName>
        <fullName evidence="6">ATP-binding cassette domain-containing protein</fullName>
    </submittedName>
</protein>
<dbReference type="Proteomes" id="UP001596494">
    <property type="component" value="Unassembled WGS sequence"/>
</dbReference>
<reference evidence="7" key="1">
    <citation type="journal article" date="2019" name="Int. J. Syst. Evol. Microbiol.">
        <title>The Global Catalogue of Microorganisms (GCM) 10K type strain sequencing project: providing services to taxonomists for standard genome sequencing and annotation.</title>
        <authorList>
            <consortium name="The Broad Institute Genomics Platform"/>
            <consortium name="The Broad Institute Genome Sequencing Center for Infectious Disease"/>
            <person name="Wu L."/>
            <person name="Ma J."/>
        </authorList>
    </citation>
    <scope>NUCLEOTIDE SEQUENCE [LARGE SCALE GENOMIC DNA]</scope>
    <source>
        <strain evidence="7">CCUG 73951</strain>
    </source>
</reference>
<dbReference type="RefSeq" id="WP_289214901.1">
    <property type="nucleotide sequence ID" value="NZ_JAPVRC010000002.1"/>
</dbReference>
<dbReference type="CDD" id="cd03230">
    <property type="entry name" value="ABC_DR_subfamily_A"/>
    <property type="match status" value="1"/>
</dbReference>
<gene>
    <name evidence="6" type="ORF">ACFQMN_16785</name>
</gene>
<dbReference type="GO" id="GO:0005524">
    <property type="term" value="F:ATP binding"/>
    <property type="evidence" value="ECO:0007669"/>
    <property type="project" value="UniProtKB-KW"/>
</dbReference>
<dbReference type="InterPro" id="IPR017871">
    <property type="entry name" value="ABC_transporter-like_CS"/>
</dbReference>
<comment type="caution">
    <text evidence="6">The sequence shown here is derived from an EMBL/GenBank/DDBJ whole genome shotgun (WGS) entry which is preliminary data.</text>
</comment>
<proteinExistence type="inferred from homology"/>
<dbReference type="Pfam" id="PF13732">
    <property type="entry name" value="DrrA1-3_C"/>
    <property type="match status" value="1"/>
</dbReference>
<evidence type="ECO:0000256" key="3">
    <source>
        <dbReference type="ARBA" id="ARBA00022741"/>
    </source>
</evidence>
<dbReference type="PROSITE" id="PS50893">
    <property type="entry name" value="ABC_TRANSPORTER_2"/>
    <property type="match status" value="1"/>
</dbReference>
<evidence type="ECO:0000256" key="2">
    <source>
        <dbReference type="ARBA" id="ARBA00022448"/>
    </source>
</evidence>
<accession>A0ABW2K8J6</accession>
<dbReference type="InterPro" id="IPR027417">
    <property type="entry name" value="P-loop_NTPase"/>
</dbReference>
<keyword evidence="4 6" id="KW-0067">ATP-binding</keyword>
<dbReference type="PROSITE" id="PS00211">
    <property type="entry name" value="ABC_TRANSPORTER_1"/>
    <property type="match status" value="1"/>
</dbReference>
<evidence type="ECO:0000259" key="5">
    <source>
        <dbReference type="PROSITE" id="PS50893"/>
    </source>
</evidence>
<dbReference type="SUPFAM" id="SSF52540">
    <property type="entry name" value="P-loop containing nucleoside triphosphate hydrolases"/>
    <property type="match status" value="1"/>
</dbReference>
<comment type="similarity">
    <text evidence="1">Belongs to the ABC transporter superfamily.</text>
</comment>
<dbReference type="PANTHER" id="PTHR43335:SF4">
    <property type="entry name" value="ABC TRANSPORTER, ATP-BINDING PROTEIN"/>
    <property type="match status" value="1"/>
</dbReference>
<organism evidence="6 7">
    <name type="scientific">Halobacillus campisalis</name>
    <dbReference type="NCBI Taxonomy" id="435909"/>
    <lineage>
        <taxon>Bacteria</taxon>
        <taxon>Bacillati</taxon>
        <taxon>Bacillota</taxon>
        <taxon>Bacilli</taxon>
        <taxon>Bacillales</taxon>
        <taxon>Bacillaceae</taxon>
        <taxon>Halobacillus</taxon>
    </lineage>
</organism>
<dbReference type="InterPro" id="IPR003439">
    <property type="entry name" value="ABC_transporter-like_ATP-bd"/>
</dbReference>
<keyword evidence="7" id="KW-1185">Reference proteome</keyword>
<dbReference type="EMBL" id="JBHTBY010000017">
    <property type="protein sequence ID" value="MFC7322521.1"/>
    <property type="molecule type" value="Genomic_DNA"/>
</dbReference>
<sequence>MPVIETEKLSKSFSRNEVVSSISLKVEKGEIFGFLGRNGAGKTTFVNMLTGITLPTSGRMLLLNNNNDIDQIKHRVGVLPDYSTFYDHLSAKDHLKYFCKVSGKPAATSKIEEVLRAVGLIGHEKKKVGKFSFGMKKKLGIAQALIHDPELLFLDEPTSGVDAESAIHIQRLILELQKNGKTIFMTSHNLDEVERICTRIAIMKEGHIHSTGTMKELKKKYQTRSRVQIKLSSHIKKEQKENIKNLLFSYSIEWKDSMLLVDVMAEEEIPTIVHALSKEGIDIFAVHVHEPSLQEIFLRQ</sequence>
<evidence type="ECO:0000313" key="7">
    <source>
        <dbReference type="Proteomes" id="UP001596494"/>
    </source>
</evidence>
<keyword evidence="3" id="KW-0547">Nucleotide-binding</keyword>
<dbReference type="SMART" id="SM00382">
    <property type="entry name" value="AAA"/>
    <property type="match status" value="1"/>
</dbReference>
<dbReference type="Gene3D" id="3.40.50.300">
    <property type="entry name" value="P-loop containing nucleotide triphosphate hydrolases"/>
    <property type="match status" value="1"/>
</dbReference>
<feature type="domain" description="ABC transporter" evidence="5">
    <location>
        <begin position="4"/>
        <end position="230"/>
    </location>
</feature>
<evidence type="ECO:0000256" key="4">
    <source>
        <dbReference type="ARBA" id="ARBA00022840"/>
    </source>
</evidence>